<evidence type="ECO:0000313" key="4">
    <source>
        <dbReference type="EMBL" id="GIX99444.1"/>
    </source>
</evidence>
<dbReference type="InterPro" id="IPR045864">
    <property type="entry name" value="aa-tRNA-synth_II/BPL/LPL"/>
</dbReference>
<dbReference type="Proteomes" id="UP001054837">
    <property type="component" value="Unassembled WGS sequence"/>
</dbReference>
<sequence>MKSFSIDSHNGIILSQSHDIFENLALEDWLYTNYDLTSKDLSVLLMWYNGPSVVIGRHQNPWIECSVDFCNSNNINIARRNSGGGTVYHDFGNLNFSFLTPRIKYDRKKNLELICESIRTASKLGRNNAYHHCTVLVNVDQTKLRQSLFRNLKGVESKATSSLRAEVMNLKLLCPDIDTIKVIEAVSNYYKQLHGVENVFCVTPNEDLFPGINKIKSQLKCWEWCFGHTPRFSVTKSFQLFDKSRKPISKVEIMMNVNKAKIESISLNPQILKKENFNALSECIIKTPFTIEIHDSLAKWMHHCDDKIMCQIIKSYILEIIQDVCR</sequence>
<dbReference type="SUPFAM" id="SSF55681">
    <property type="entry name" value="Class II aaRS and biotin synthetases"/>
    <property type="match status" value="1"/>
</dbReference>
<dbReference type="GO" id="GO:0005739">
    <property type="term" value="C:mitochondrion"/>
    <property type="evidence" value="ECO:0007669"/>
    <property type="project" value="TreeGrafter"/>
</dbReference>
<protein>
    <submittedName>
        <fullName evidence="4">Lipoyltransferase 1, mitochondrial</fullName>
    </submittedName>
</protein>
<comment type="pathway">
    <text evidence="1">Protein modification; protein lipoylation via exogenous pathway; protein N(6)-(lipoyl)lysine from lipoate: step 2/2.</text>
</comment>
<dbReference type="EMBL" id="BPLQ01003300">
    <property type="protein sequence ID" value="GIX99444.1"/>
    <property type="molecule type" value="Genomic_DNA"/>
</dbReference>
<comment type="similarity">
    <text evidence="2">Belongs to the LplA family.</text>
</comment>
<dbReference type="AlphaFoldDB" id="A0AAV4PQR3"/>
<dbReference type="PANTHER" id="PTHR12561">
    <property type="entry name" value="LIPOATE-PROTEIN LIGASE"/>
    <property type="match status" value="1"/>
</dbReference>
<evidence type="ECO:0000313" key="5">
    <source>
        <dbReference type="Proteomes" id="UP001054837"/>
    </source>
</evidence>
<evidence type="ECO:0000259" key="3">
    <source>
        <dbReference type="PROSITE" id="PS51733"/>
    </source>
</evidence>
<dbReference type="GO" id="GO:0017118">
    <property type="term" value="F:lipoyltransferase activity"/>
    <property type="evidence" value="ECO:0007669"/>
    <property type="project" value="TreeGrafter"/>
</dbReference>
<dbReference type="InterPro" id="IPR004143">
    <property type="entry name" value="BPL_LPL_catalytic"/>
</dbReference>
<evidence type="ECO:0000256" key="1">
    <source>
        <dbReference type="ARBA" id="ARBA00005085"/>
    </source>
</evidence>
<name>A0AAV4PQR3_9ARAC</name>
<dbReference type="Gene3D" id="3.30.390.50">
    <property type="entry name" value="CO dehydrogenase flavoprotein, C-terminal domain"/>
    <property type="match status" value="1"/>
</dbReference>
<organism evidence="4 5">
    <name type="scientific">Caerostris darwini</name>
    <dbReference type="NCBI Taxonomy" id="1538125"/>
    <lineage>
        <taxon>Eukaryota</taxon>
        <taxon>Metazoa</taxon>
        <taxon>Ecdysozoa</taxon>
        <taxon>Arthropoda</taxon>
        <taxon>Chelicerata</taxon>
        <taxon>Arachnida</taxon>
        <taxon>Araneae</taxon>
        <taxon>Araneomorphae</taxon>
        <taxon>Entelegynae</taxon>
        <taxon>Araneoidea</taxon>
        <taxon>Araneidae</taxon>
        <taxon>Caerostris</taxon>
    </lineage>
</organism>
<comment type="caution">
    <text evidence="4">The sequence shown here is derived from an EMBL/GenBank/DDBJ whole genome shotgun (WGS) entry which is preliminary data.</text>
</comment>
<proteinExistence type="inferred from homology"/>
<accession>A0AAV4PQR3</accession>
<dbReference type="Pfam" id="PF21948">
    <property type="entry name" value="LplA-B_cat"/>
    <property type="match status" value="2"/>
</dbReference>
<gene>
    <name evidence="4" type="primary">LIPT1</name>
    <name evidence="4" type="ORF">CDAR_256031</name>
</gene>
<dbReference type="PROSITE" id="PS51733">
    <property type="entry name" value="BPL_LPL_CATALYTIC"/>
    <property type="match status" value="1"/>
</dbReference>
<dbReference type="GO" id="GO:0009249">
    <property type="term" value="P:protein lipoylation"/>
    <property type="evidence" value="ECO:0007669"/>
    <property type="project" value="InterPro"/>
</dbReference>
<evidence type="ECO:0000256" key="2">
    <source>
        <dbReference type="ARBA" id="ARBA00008242"/>
    </source>
</evidence>
<dbReference type="Gene3D" id="3.30.930.10">
    <property type="entry name" value="Bira Bifunctional Protein, Domain 2"/>
    <property type="match status" value="2"/>
</dbReference>
<reference evidence="4 5" key="1">
    <citation type="submission" date="2021-06" db="EMBL/GenBank/DDBJ databases">
        <title>Caerostris darwini draft genome.</title>
        <authorList>
            <person name="Kono N."/>
            <person name="Arakawa K."/>
        </authorList>
    </citation>
    <scope>NUCLEOTIDE SEQUENCE [LARGE SCALE GENOMIC DNA]</scope>
</reference>
<dbReference type="PANTHER" id="PTHR12561:SF3">
    <property type="entry name" value="LIPOYLTRANSFERASE 1, MITOCHONDRIAL"/>
    <property type="match status" value="1"/>
</dbReference>
<dbReference type="InterPro" id="IPR004562">
    <property type="entry name" value="LipoylTrfase_LipoateP_Ligase"/>
</dbReference>
<keyword evidence="5" id="KW-1185">Reference proteome</keyword>
<dbReference type="CDD" id="cd16443">
    <property type="entry name" value="LplA"/>
    <property type="match status" value="1"/>
</dbReference>
<feature type="domain" description="BPL/LPL catalytic" evidence="3">
    <location>
        <begin position="38"/>
        <end position="223"/>
    </location>
</feature>